<protein>
    <submittedName>
        <fullName evidence="2">Helix-turn-helix domain-containing protein</fullName>
    </submittedName>
</protein>
<keyword evidence="3" id="KW-1185">Reference proteome</keyword>
<gene>
    <name evidence="2" type="ORF">GCM10009550_62100</name>
</gene>
<name>A0ABN1RVE7_9ACTN</name>
<dbReference type="RefSeq" id="WP_344244798.1">
    <property type="nucleotide sequence ID" value="NZ_BAAAHH010000033.1"/>
</dbReference>
<sequence length="70" mass="7587">MTEENSRGRRVSGDQRAELARIAAEQYAAGRSIRALAAELGRSYGFVHKLLGEAGVELRGRGGNNRSKKS</sequence>
<evidence type="ECO:0000313" key="2">
    <source>
        <dbReference type="EMBL" id="GAA0964371.1"/>
    </source>
</evidence>
<organism evidence="2 3">
    <name type="scientific">Actinocorallia libanotica</name>
    <dbReference type="NCBI Taxonomy" id="46162"/>
    <lineage>
        <taxon>Bacteria</taxon>
        <taxon>Bacillati</taxon>
        <taxon>Actinomycetota</taxon>
        <taxon>Actinomycetes</taxon>
        <taxon>Streptosporangiales</taxon>
        <taxon>Thermomonosporaceae</taxon>
        <taxon>Actinocorallia</taxon>
    </lineage>
</organism>
<evidence type="ECO:0000313" key="3">
    <source>
        <dbReference type="Proteomes" id="UP001500665"/>
    </source>
</evidence>
<proteinExistence type="predicted"/>
<evidence type="ECO:0000259" key="1">
    <source>
        <dbReference type="Pfam" id="PF19575"/>
    </source>
</evidence>
<dbReference type="Gene3D" id="1.10.10.60">
    <property type="entry name" value="Homeodomain-like"/>
    <property type="match status" value="1"/>
</dbReference>
<feature type="domain" description="Helix-turn-helix" evidence="1">
    <location>
        <begin position="6"/>
        <end position="66"/>
    </location>
</feature>
<dbReference type="Pfam" id="PF19575">
    <property type="entry name" value="HTH_58"/>
    <property type="match status" value="1"/>
</dbReference>
<accession>A0ABN1RVE7</accession>
<dbReference type="Proteomes" id="UP001500665">
    <property type="component" value="Unassembled WGS sequence"/>
</dbReference>
<dbReference type="InterPro" id="IPR045745">
    <property type="entry name" value="HTH_58_Actinobacteria-type"/>
</dbReference>
<comment type="caution">
    <text evidence="2">The sequence shown here is derived from an EMBL/GenBank/DDBJ whole genome shotgun (WGS) entry which is preliminary data.</text>
</comment>
<reference evidence="2 3" key="1">
    <citation type="journal article" date="2019" name="Int. J. Syst. Evol. Microbiol.">
        <title>The Global Catalogue of Microorganisms (GCM) 10K type strain sequencing project: providing services to taxonomists for standard genome sequencing and annotation.</title>
        <authorList>
            <consortium name="The Broad Institute Genomics Platform"/>
            <consortium name="The Broad Institute Genome Sequencing Center for Infectious Disease"/>
            <person name="Wu L."/>
            <person name="Ma J."/>
        </authorList>
    </citation>
    <scope>NUCLEOTIDE SEQUENCE [LARGE SCALE GENOMIC DNA]</scope>
    <source>
        <strain evidence="2 3">JCM 10696</strain>
    </source>
</reference>
<dbReference type="EMBL" id="BAAAHH010000033">
    <property type="protein sequence ID" value="GAA0964371.1"/>
    <property type="molecule type" value="Genomic_DNA"/>
</dbReference>